<evidence type="ECO:0000256" key="2">
    <source>
        <dbReference type="ARBA" id="ARBA00006856"/>
    </source>
</evidence>
<dbReference type="Pfam" id="PF02847">
    <property type="entry name" value="MA3"/>
    <property type="match status" value="1"/>
</dbReference>
<evidence type="ECO:0000256" key="1">
    <source>
        <dbReference type="ARBA" id="ARBA00004123"/>
    </source>
</evidence>
<evidence type="ECO:0000313" key="11">
    <source>
        <dbReference type="EMBL" id="KAF8758853.1"/>
    </source>
</evidence>
<keyword evidence="4" id="KW-0508">mRNA splicing</keyword>
<dbReference type="SUPFAM" id="SSF101690">
    <property type="entry name" value="PAZ domain"/>
    <property type="match status" value="1"/>
</dbReference>
<feature type="compositionally biased region" description="Basic and acidic residues" evidence="6">
    <location>
        <begin position="1095"/>
        <end position="1143"/>
    </location>
</feature>
<feature type="compositionally biased region" description="Acidic residues" evidence="6">
    <location>
        <begin position="965"/>
        <end position="975"/>
    </location>
</feature>
<feature type="compositionally biased region" description="Low complexity" evidence="6">
    <location>
        <begin position="1230"/>
        <end position="1250"/>
    </location>
</feature>
<dbReference type="InterPro" id="IPR003891">
    <property type="entry name" value="Initiation_fac_eIF4g_MI"/>
</dbReference>
<feature type="compositionally biased region" description="Gly residues" evidence="6">
    <location>
        <begin position="1213"/>
        <end position="1229"/>
    </location>
</feature>
<dbReference type="SUPFAM" id="SSF53098">
    <property type="entry name" value="Ribonuclease H-like"/>
    <property type="match status" value="1"/>
</dbReference>
<sequence>MPILDSSALAERFHEEATRALVRRVDVKTSLTPNDTQRTTLIIAGVYVIAIGLLWCVQIHLHAALWRELTLLSCTPSVLQAHSILELDKLLTVGFHEMSHAFAGVLTCAKIHSIELDPDEGGATRMSGGISMITLPAGYIGSCFIGACLIACGFDTNASKVACIVLAVFFLVTLWWARKNWLTWALIAGMTGLIVLFWFVAGGVALRYFGGLKVLFMGVMNCMYALWDIIDDTISRKVNTSDAAVFAKQFGCCPAQVWGVIWLLIAFVFFALGVLVGIAAFKDTAAEQAAARDGDISSQAEPNTELPPSRTFAPATNTTKRKCRISRWTRLRIMTEIRSPNAKVGRALGLLHGLPDGLPLPPARRRKSSSPPLSNHRRDPDGPNVRDVNPERRKERERQLALRMAEIELGTAPPKPEFDAKAEFAKLLNSRSGGVYVPPARLRALQAAAAEDKSSAEYQRLSWDALRKSITGIVNRVNVGNIKHVIPELFQENLVRGRGLFARSIMKAQAASLPFTRFLPLWLRQFRRSFKRNDKIVCHSTTTFIAHLVNQGVAHEIIALQILVLLLEQPTDDSVEIAVGFMREVGAYLAENSPRANNGVYERFRAVLHEGAIDKRVQYMIEVLFQVRKDKYKDNVIVPEGLDLVEEDDQITHQISLDDELQIQEGLNVFKFDPNYVENEEKYKEIRAEILGEDSDDESGSSGSESDSEEDGEEAVADKPGITDMTETNLVNLRRTIYLTIMNALSYEEAVHKLMKVNIQEGQEIELCNMIVECCSQERSYSNFYGLIGERFCKLNRVWCESFEEAFANYYETIHRYETNRLRNIARFFGHLIATDGISWAVFSVVKINEDDTTSSSRIFVKILMQELQESMGLKTMSERFKDPTMRESFTNMFPMDDPTGKSTRFAVNYFTALGLGVLTEDMRANLLENARKIAAIRDLEAQRAAMEESSSSDSSDSTTSSDTDSSDSDSDSDSDDSRYARRRRSQSRSRSPPPHRRNDSRRRGSYSPRRSESPDRGAPRRRSYSPRRGSTPPRRRRRSSPSVSRSRSPSTPPPPRRGSPPVRRGGRDDTPPRKGGRDDSPPPRGGRDSPPPPPRDRRINDSRRDSPPPRDRRRDDSPRDRRRDDSPPRDRRRDSPRRDRRRDSLPPVIVAAIALPVIAAGMIRLLRTVVGAVRHLVTAVRTTRLAIGAGTVLPRQGAIETAHPAGTRSRGRGGAGGAGRGAGRGGGPVIAAAAPSGAGRGGAASAAAPSGPPSHVATVGVKRPGFGKSGRAVTVITNHFPCKIPTGIIYHYDVCTHIFPTSGVLSSVIAIDKKLPARVNVQTMNLLQDTLQPNVFVPKGAYDGQKNLFTTKKLDLGETDTRTFEMPLGEARGDRPPRTRKIKITLVAEINPEVLAQFQLGRHAQDNEVQTALTALNVALRHEPISRYAFNTRSFFLPNGIQKVGFGLQLWPGVFQSIRPAISSMHLNVDTSTGQCDVRILALSISPGLTFRSFTPGPLITHSLEFLERRLPADLARLNSRDLRSLASHLRGLRIAITYLTGKKPEKSIMDLTDKGASQFMFESNGKKISVADYFKQTYKKTLQFPQLPCVKVSQTSVIPMEFCEVLPGQLMRKGVPKELTDDMVKFSRRALNHQSAIVSQFGITVETNPVECPARVLDAPQIQYSKPMRAGGGVWNLRNERLKQPAVIKGWIMAIFERRQVFTEEIARKTIDSLKAACTEKGIQGLDTNPLIEWVPAQGDTSKILTELGGKFKTARGALPNLIVAIMPRSSGDIYPSVKRFGDVMVCLFSCGLPIRRLDNVIQAGVATQCMKADKAKGQSMQYFGNVCLKINVKLGGVNSVLMPSDETKFLTDPANPTMIMGAYLISYYARILTYAFRADVAHPAPGTEGRPSFTALVGSVDSVASKYVAAHRAQKSRVEGITDLQEMAEDLIRKFQGYQRCSSIAHSIHSLGTEGQFKFVLENEVPALQRACKACGVDTKITFVIVGKRHHTRMFPKDKANADKSENCLAGTVVDQVSHGHPLEFDFSFSATLASWNSRPAHYSVVHDDNNFTPDSLQKLTFALCHVYARATRSVSIPPPVYCRFLSSIALEQHHLPPDFDMSDSATIASGTDAEALLERIKAAYRPTHPTIARNMYFQ</sequence>
<dbReference type="PROSITE" id="PS50822">
    <property type="entry name" value="PIWI"/>
    <property type="match status" value="1"/>
</dbReference>
<feature type="domain" description="PAZ" evidence="8">
    <location>
        <begin position="1499"/>
        <end position="1609"/>
    </location>
</feature>
<dbReference type="InterPro" id="IPR003100">
    <property type="entry name" value="PAZ_dom"/>
</dbReference>
<dbReference type="SMART" id="SM00544">
    <property type="entry name" value="MA3"/>
    <property type="match status" value="1"/>
</dbReference>
<dbReference type="InterPro" id="IPR012337">
    <property type="entry name" value="RNaseH-like_sf"/>
</dbReference>
<feature type="compositionally biased region" description="Low complexity" evidence="6">
    <location>
        <begin position="1041"/>
        <end position="1050"/>
    </location>
</feature>
<dbReference type="Pfam" id="PF08699">
    <property type="entry name" value="ArgoL1"/>
    <property type="match status" value="1"/>
</dbReference>
<keyword evidence="3" id="KW-0507">mRNA processing</keyword>
<feature type="transmembrane region" description="Helical" evidence="7">
    <location>
        <begin position="260"/>
        <end position="281"/>
    </location>
</feature>
<feature type="region of interest" description="Disordered" evidence="6">
    <location>
        <begin position="690"/>
        <end position="721"/>
    </location>
</feature>
<proteinExistence type="inferred from homology"/>
<dbReference type="Pfam" id="PF16486">
    <property type="entry name" value="ArgoN"/>
    <property type="match status" value="1"/>
</dbReference>
<dbReference type="Pfam" id="PF02170">
    <property type="entry name" value="PAZ"/>
    <property type="match status" value="1"/>
</dbReference>
<dbReference type="InterPro" id="IPR032474">
    <property type="entry name" value="Argonaute_N"/>
</dbReference>
<dbReference type="EMBL" id="JACYCF010000003">
    <property type="protein sequence ID" value="KAF8758853.1"/>
    <property type="molecule type" value="Genomic_DNA"/>
</dbReference>
<comment type="similarity">
    <text evidence="2">Belongs to the CWC22 family.</text>
</comment>
<feature type="compositionally biased region" description="Basic and acidic residues" evidence="6">
    <location>
        <begin position="388"/>
        <end position="397"/>
    </location>
</feature>
<dbReference type="InterPro" id="IPR003890">
    <property type="entry name" value="MIF4G-like_typ-3"/>
</dbReference>
<dbReference type="PANTHER" id="PTHR18034">
    <property type="entry name" value="CELL CYCLE CONTROL PROTEIN CWF22-RELATED"/>
    <property type="match status" value="1"/>
</dbReference>
<dbReference type="Gene3D" id="2.170.260.10">
    <property type="entry name" value="paz domain"/>
    <property type="match status" value="1"/>
</dbReference>
<keyword evidence="7" id="KW-0812">Transmembrane</keyword>
<keyword evidence="5" id="KW-0539">Nucleus</keyword>
<evidence type="ECO:0000256" key="7">
    <source>
        <dbReference type="SAM" id="Phobius"/>
    </source>
</evidence>
<keyword evidence="7" id="KW-0472">Membrane</keyword>
<evidence type="ECO:0000259" key="8">
    <source>
        <dbReference type="PROSITE" id="PS50821"/>
    </source>
</evidence>
<dbReference type="SMART" id="SM01163">
    <property type="entry name" value="DUF1785"/>
    <property type="match status" value="1"/>
</dbReference>
<feature type="compositionally biased region" description="Basic and acidic residues" evidence="6">
    <location>
        <begin position="1066"/>
        <end position="1088"/>
    </location>
</feature>
<feature type="domain" description="MI" evidence="10">
    <location>
        <begin position="732"/>
        <end position="848"/>
    </location>
</feature>
<feature type="compositionally biased region" description="Basic and acidic residues" evidence="6">
    <location>
        <begin position="1010"/>
        <end position="1019"/>
    </location>
</feature>
<gene>
    <name evidence="11" type="ORF">RHS01_03077</name>
</gene>
<evidence type="ECO:0000259" key="9">
    <source>
        <dbReference type="PROSITE" id="PS50822"/>
    </source>
</evidence>
<evidence type="ECO:0000313" key="12">
    <source>
        <dbReference type="Proteomes" id="UP000614334"/>
    </source>
</evidence>
<dbReference type="Proteomes" id="UP000614334">
    <property type="component" value="Unassembled WGS sequence"/>
</dbReference>
<accession>A0A8H7M4B8</accession>
<dbReference type="GO" id="GO:0071013">
    <property type="term" value="C:catalytic step 2 spliceosome"/>
    <property type="evidence" value="ECO:0007669"/>
    <property type="project" value="TreeGrafter"/>
</dbReference>
<dbReference type="GO" id="GO:0003723">
    <property type="term" value="F:RNA binding"/>
    <property type="evidence" value="ECO:0007669"/>
    <property type="project" value="InterPro"/>
</dbReference>
<dbReference type="SUPFAM" id="SSF48371">
    <property type="entry name" value="ARM repeat"/>
    <property type="match status" value="1"/>
</dbReference>
<keyword evidence="7" id="KW-1133">Transmembrane helix</keyword>
<evidence type="ECO:0000256" key="5">
    <source>
        <dbReference type="ARBA" id="ARBA00023242"/>
    </source>
</evidence>
<feature type="compositionally biased region" description="Acidic residues" evidence="6">
    <location>
        <begin position="706"/>
        <end position="715"/>
    </location>
</feature>
<feature type="region of interest" description="Disordered" evidence="6">
    <location>
        <begin position="292"/>
        <end position="320"/>
    </location>
</feature>
<feature type="transmembrane region" description="Helical" evidence="7">
    <location>
        <begin position="41"/>
        <end position="61"/>
    </location>
</feature>
<dbReference type="CDD" id="cd02846">
    <property type="entry name" value="PAZ_argonaute_like"/>
    <property type="match status" value="1"/>
</dbReference>
<dbReference type="SMART" id="SM00543">
    <property type="entry name" value="MIF4G"/>
    <property type="match status" value="1"/>
</dbReference>
<feature type="transmembrane region" description="Helical" evidence="7">
    <location>
        <begin position="183"/>
        <end position="201"/>
    </location>
</feature>
<dbReference type="PANTHER" id="PTHR18034:SF3">
    <property type="entry name" value="PRE-MRNA-SPLICING FACTOR CWC22 HOMOLOG"/>
    <property type="match status" value="1"/>
</dbReference>
<feature type="transmembrane region" description="Helical" evidence="7">
    <location>
        <begin position="133"/>
        <end position="154"/>
    </location>
</feature>
<dbReference type="InterPro" id="IPR036397">
    <property type="entry name" value="RNaseH_sf"/>
</dbReference>
<dbReference type="InterPro" id="IPR014811">
    <property type="entry name" value="ArgoL1"/>
</dbReference>
<feature type="domain" description="Piwi" evidence="9">
    <location>
        <begin position="1807"/>
        <end position="2085"/>
    </location>
</feature>
<feature type="compositionally biased region" description="Low complexity" evidence="6">
    <location>
        <begin position="950"/>
        <end position="964"/>
    </location>
</feature>
<dbReference type="Gene3D" id="3.30.420.10">
    <property type="entry name" value="Ribonuclease H-like superfamily/Ribonuclease H"/>
    <property type="match status" value="1"/>
</dbReference>
<feature type="compositionally biased region" description="Basic residues" evidence="6">
    <location>
        <begin position="981"/>
        <end position="1005"/>
    </location>
</feature>
<reference evidence="11" key="1">
    <citation type="submission" date="2020-09" db="EMBL/GenBank/DDBJ databases">
        <title>Comparative genome analyses of four rice-infecting Rhizoctonia solani isolates reveal extensive enrichment of homogalacturonan modification genes.</title>
        <authorList>
            <person name="Lee D.-Y."/>
            <person name="Jeon J."/>
            <person name="Kim K.-T."/>
            <person name="Cheong K."/>
            <person name="Song H."/>
            <person name="Choi G."/>
            <person name="Ko J."/>
            <person name="Opiyo S.O."/>
            <person name="Zuo S."/>
            <person name="Madhav S."/>
            <person name="Lee Y.-H."/>
            <person name="Wang G.-L."/>
        </authorList>
    </citation>
    <scope>NUCLEOTIDE SEQUENCE</scope>
    <source>
        <strain evidence="11">AG1-IA B2</strain>
    </source>
</reference>
<evidence type="ECO:0000259" key="10">
    <source>
        <dbReference type="PROSITE" id="PS51366"/>
    </source>
</evidence>
<evidence type="ECO:0000256" key="4">
    <source>
        <dbReference type="ARBA" id="ARBA00023187"/>
    </source>
</evidence>
<organism evidence="11 12">
    <name type="scientific">Rhizoctonia solani</name>
    <dbReference type="NCBI Taxonomy" id="456999"/>
    <lineage>
        <taxon>Eukaryota</taxon>
        <taxon>Fungi</taxon>
        <taxon>Dikarya</taxon>
        <taxon>Basidiomycota</taxon>
        <taxon>Agaricomycotina</taxon>
        <taxon>Agaricomycetes</taxon>
        <taxon>Cantharellales</taxon>
        <taxon>Ceratobasidiaceae</taxon>
        <taxon>Rhizoctonia</taxon>
    </lineage>
</organism>
<dbReference type="InterPro" id="IPR016024">
    <property type="entry name" value="ARM-type_fold"/>
</dbReference>
<name>A0A8H7M4B8_9AGAM</name>
<dbReference type="InterPro" id="IPR050781">
    <property type="entry name" value="CWC22_splicing_factor"/>
</dbReference>
<dbReference type="Pfam" id="PF13398">
    <property type="entry name" value="Peptidase_M50B"/>
    <property type="match status" value="1"/>
</dbReference>
<dbReference type="InterPro" id="IPR036085">
    <property type="entry name" value="PAZ_dom_sf"/>
</dbReference>
<dbReference type="InterPro" id="IPR003165">
    <property type="entry name" value="Piwi"/>
</dbReference>
<dbReference type="Gene3D" id="3.40.50.2300">
    <property type="match status" value="1"/>
</dbReference>
<evidence type="ECO:0000256" key="6">
    <source>
        <dbReference type="SAM" id="MobiDB-lite"/>
    </source>
</evidence>
<protein>
    <submittedName>
        <fullName evidence="11">MIF4G protein</fullName>
    </submittedName>
</protein>
<feature type="region of interest" description="Disordered" evidence="6">
    <location>
        <begin position="358"/>
        <end position="397"/>
    </location>
</feature>
<comment type="subcellular location">
    <subcellularLocation>
        <location evidence="1">Nucleus</location>
    </subcellularLocation>
</comment>
<dbReference type="GO" id="GO:0000398">
    <property type="term" value="P:mRNA splicing, via spliceosome"/>
    <property type="evidence" value="ECO:0007669"/>
    <property type="project" value="TreeGrafter"/>
</dbReference>
<dbReference type="SMART" id="SM00950">
    <property type="entry name" value="Piwi"/>
    <property type="match status" value="1"/>
</dbReference>
<dbReference type="SMART" id="SM00949">
    <property type="entry name" value="PAZ"/>
    <property type="match status" value="1"/>
</dbReference>
<comment type="caution">
    <text evidence="11">The sequence shown here is derived from an EMBL/GenBank/DDBJ whole genome shotgun (WGS) entry which is preliminary data.</text>
</comment>
<dbReference type="PROSITE" id="PS50821">
    <property type="entry name" value="PAZ"/>
    <property type="match status" value="1"/>
</dbReference>
<dbReference type="InterPro" id="IPR049500">
    <property type="entry name" value="Peptidase_M50B-like"/>
</dbReference>
<evidence type="ECO:0000256" key="3">
    <source>
        <dbReference type="ARBA" id="ARBA00022664"/>
    </source>
</evidence>
<feature type="region of interest" description="Disordered" evidence="6">
    <location>
        <begin position="945"/>
        <end position="1143"/>
    </location>
</feature>
<feature type="transmembrane region" description="Helical" evidence="7">
    <location>
        <begin position="161"/>
        <end position="177"/>
    </location>
</feature>
<dbReference type="Pfam" id="PF02171">
    <property type="entry name" value="Piwi"/>
    <property type="match status" value="1"/>
</dbReference>
<dbReference type="PROSITE" id="PS51366">
    <property type="entry name" value="MI"/>
    <property type="match status" value="1"/>
</dbReference>
<dbReference type="Gene3D" id="1.25.40.180">
    <property type="match status" value="1"/>
</dbReference>
<feature type="region of interest" description="Disordered" evidence="6">
    <location>
        <begin position="1204"/>
        <end position="1264"/>
    </location>
</feature>